<evidence type="ECO:0000256" key="2">
    <source>
        <dbReference type="PROSITE-ProRule" id="PRU00035"/>
    </source>
</evidence>
<accession>A0ABR2JZH9</accession>
<dbReference type="SMART" id="SM00297">
    <property type="entry name" value="BROMO"/>
    <property type="match status" value="1"/>
</dbReference>
<dbReference type="Pfam" id="PF00439">
    <property type="entry name" value="Bromodomain"/>
    <property type="match status" value="1"/>
</dbReference>
<evidence type="ECO:0000256" key="1">
    <source>
        <dbReference type="ARBA" id="ARBA00023117"/>
    </source>
</evidence>
<organism evidence="4 5">
    <name type="scientific">Tritrichomonas musculus</name>
    <dbReference type="NCBI Taxonomy" id="1915356"/>
    <lineage>
        <taxon>Eukaryota</taxon>
        <taxon>Metamonada</taxon>
        <taxon>Parabasalia</taxon>
        <taxon>Tritrichomonadida</taxon>
        <taxon>Tritrichomonadidae</taxon>
        <taxon>Tritrichomonas</taxon>
    </lineage>
</organism>
<evidence type="ECO:0000313" key="4">
    <source>
        <dbReference type="EMBL" id="KAK8884199.1"/>
    </source>
</evidence>
<dbReference type="EMBL" id="JAPFFF010000008">
    <property type="protein sequence ID" value="KAK8884199.1"/>
    <property type="molecule type" value="Genomic_DNA"/>
</dbReference>
<feature type="domain" description="Bromo" evidence="3">
    <location>
        <begin position="22"/>
        <end position="94"/>
    </location>
</feature>
<dbReference type="PROSITE" id="PS00633">
    <property type="entry name" value="BROMODOMAIN_1"/>
    <property type="match status" value="1"/>
</dbReference>
<dbReference type="InterPro" id="IPR001487">
    <property type="entry name" value="Bromodomain"/>
</dbReference>
<keyword evidence="5" id="KW-1185">Reference proteome</keyword>
<keyword evidence="1 2" id="KW-0103">Bromodomain</keyword>
<reference evidence="4 5" key="1">
    <citation type="submission" date="2024-04" db="EMBL/GenBank/DDBJ databases">
        <title>Tritrichomonas musculus Genome.</title>
        <authorList>
            <person name="Alves-Ferreira E."/>
            <person name="Grigg M."/>
            <person name="Lorenzi H."/>
            <person name="Galac M."/>
        </authorList>
    </citation>
    <scope>NUCLEOTIDE SEQUENCE [LARGE SCALE GENOMIC DNA]</scope>
    <source>
        <strain evidence="4 5">EAF2021</strain>
    </source>
</reference>
<dbReference type="InterPro" id="IPR018359">
    <property type="entry name" value="Bromodomain_CS"/>
</dbReference>
<dbReference type="Proteomes" id="UP001470230">
    <property type="component" value="Unassembled WGS sequence"/>
</dbReference>
<evidence type="ECO:0000313" key="5">
    <source>
        <dbReference type="Proteomes" id="UP001470230"/>
    </source>
</evidence>
<dbReference type="InterPro" id="IPR052442">
    <property type="entry name" value="Env_Response_Regulator"/>
</dbReference>
<dbReference type="PRINTS" id="PR00503">
    <property type="entry name" value="BROMODOMAIN"/>
</dbReference>
<sequence>MFNIPFTQTSIDHALQIMEKLAQLPCAKPFLLPVDPVRDQVPNYYHVVTRPIDISLINEKLLLIKYTFVHEWVRDMFLIRDNAKLFNGSNSFIYLLARRLIEHFEHELKGFYIYNAGLWTKRYQELSKKLQDQMKQFPVVLSSQNQNIIRPDQLISQNISSLILNESQSHRLTSLPLHNNISISPKILQDQNMNSKIEPDIELPANYLSEDIQISQRNSLTPKQSDNHLIQPVIETNRHPPQAAPAEKFETIFDQKDIDFAFSKEQRQTSTIFKPQQQPQPQTSIFGIGKEQKLKASSIFGDLDPLSLPPILPMGDTPPPSSNNNSLQANPMKATNSEIFPPSKPAISTTPTPVNTFSNSPQFPLHIPQSAQQPIFPQQPVHPHYQPDSRHRPNFYGINNLKPDPLTISPPEIGPIVNTKQNMGNDSQSPLPFIPESTMTASLTSTSSMNNMDTNSNITHSLKFINTAISANQMTEQKKLFIMRYISLFNNFTDMMTIYRIISIHEPQYSFTNNEIDLAAISPSTVNELANFMHHKMNSSKSGFNRVSYHNTANNNLDT</sequence>
<gene>
    <name evidence="4" type="ORF">M9Y10_043305</name>
</gene>
<protein>
    <recommendedName>
        <fullName evidence="3">Bromo domain-containing protein</fullName>
    </recommendedName>
</protein>
<dbReference type="PANTHER" id="PTHR46136:SF1">
    <property type="entry name" value="TRANSCRIPTION FACTOR GTE11-RELATED"/>
    <property type="match status" value="1"/>
</dbReference>
<dbReference type="PROSITE" id="PS50014">
    <property type="entry name" value="BROMODOMAIN_2"/>
    <property type="match status" value="1"/>
</dbReference>
<dbReference type="InterPro" id="IPR036427">
    <property type="entry name" value="Bromodomain-like_sf"/>
</dbReference>
<comment type="caution">
    <text evidence="4">The sequence shown here is derived from an EMBL/GenBank/DDBJ whole genome shotgun (WGS) entry which is preliminary data.</text>
</comment>
<evidence type="ECO:0000259" key="3">
    <source>
        <dbReference type="PROSITE" id="PS50014"/>
    </source>
</evidence>
<dbReference type="Gene3D" id="1.20.920.10">
    <property type="entry name" value="Bromodomain-like"/>
    <property type="match status" value="1"/>
</dbReference>
<name>A0ABR2JZH9_9EUKA</name>
<dbReference type="SUPFAM" id="SSF47370">
    <property type="entry name" value="Bromodomain"/>
    <property type="match status" value="1"/>
</dbReference>
<dbReference type="PANTHER" id="PTHR46136">
    <property type="entry name" value="TRANSCRIPTION FACTOR GTE8"/>
    <property type="match status" value="1"/>
</dbReference>
<proteinExistence type="predicted"/>
<dbReference type="CDD" id="cd04369">
    <property type="entry name" value="Bromodomain"/>
    <property type="match status" value="1"/>
</dbReference>